<dbReference type="Proteomes" id="UP000594260">
    <property type="component" value="Unplaced"/>
</dbReference>
<evidence type="ECO:0000256" key="4">
    <source>
        <dbReference type="SAM" id="SignalP"/>
    </source>
</evidence>
<dbReference type="RefSeq" id="XP_022653501.1">
    <property type="nucleotide sequence ID" value="XM_022797766.1"/>
</dbReference>
<dbReference type="PANTHER" id="PTHR12236">
    <property type="entry name" value="STRUCTURAL CONTITUENT OF CUTICLE"/>
    <property type="match status" value="1"/>
</dbReference>
<reference evidence="5" key="1">
    <citation type="submission" date="2021-01" db="UniProtKB">
        <authorList>
            <consortium name="EnsemblMetazoa"/>
        </authorList>
    </citation>
    <scope>IDENTIFICATION</scope>
</reference>
<feature type="region of interest" description="Disordered" evidence="3">
    <location>
        <begin position="104"/>
        <end position="165"/>
    </location>
</feature>
<dbReference type="GO" id="GO:0042302">
    <property type="term" value="F:structural constituent of cuticle"/>
    <property type="evidence" value="ECO:0007669"/>
    <property type="project" value="UniProtKB-UniRule"/>
</dbReference>
<evidence type="ECO:0000313" key="5">
    <source>
        <dbReference type="EnsemblMetazoa" id="XP_022653501"/>
    </source>
</evidence>
<evidence type="ECO:0000256" key="1">
    <source>
        <dbReference type="ARBA" id="ARBA00022460"/>
    </source>
</evidence>
<organism evidence="5 6">
    <name type="scientific">Varroa destructor</name>
    <name type="common">Honeybee mite</name>
    <dbReference type="NCBI Taxonomy" id="109461"/>
    <lineage>
        <taxon>Eukaryota</taxon>
        <taxon>Metazoa</taxon>
        <taxon>Ecdysozoa</taxon>
        <taxon>Arthropoda</taxon>
        <taxon>Chelicerata</taxon>
        <taxon>Arachnida</taxon>
        <taxon>Acari</taxon>
        <taxon>Parasitiformes</taxon>
        <taxon>Mesostigmata</taxon>
        <taxon>Gamasina</taxon>
        <taxon>Dermanyssoidea</taxon>
        <taxon>Varroidae</taxon>
        <taxon>Varroa</taxon>
    </lineage>
</organism>
<dbReference type="PROSITE" id="PS00233">
    <property type="entry name" value="CHIT_BIND_RR_1"/>
    <property type="match status" value="1"/>
</dbReference>
<dbReference type="InterPro" id="IPR031311">
    <property type="entry name" value="CHIT_BIND_RR_consensus"/>
</dbReference>
<evidence type="ECO:0000313" key="6">
    <source>
        <dbReference type="Proteomes" id="UP000594260"/>
    </source>
</evidence>
<proteinExistence type="predicted"/>
<dbReference type="PROSITE" id="PS51155">
    <property type="entry name" value="CHIT_BIND_RR_2"/>
    <property type="match status" value="1"/>
</dbReference>
<dbReference type="FunCoup" id="A0A7M7JKS8">
    <property type="interactions" value="52"/>
</dbReference>
<dbReference type="GeneID" id="111247152"/>
<dbReference type="PANTHER" id="PTHR12236:SF79">
    <property type="entry name" value="CUTICULAR PROTEIN 50CB-RELATED"/>
    <property type="match status" value="1"/>
</dbReference>
<keyword evidence="1 2" id="KW-0193">Cuticle</keyword>
<feature type="region of interest" description="Disordered" evidence="3">
    <location>
        <begin position="22"/>
        <end position="75"/>
    </location>
</feature>
<dbReference type="Pfam" id="PF00379">
    <property type="entry name" value="Chitin_bind_4"/>
    <property type="match status" value="1"/>
</dbReference>
<feature type="compositionally biased region" description="Polar residues" evidence="3">
    <location>
        <begin position="104"/>
        <end position="121"/>
    </location>
</feature>
<protein>
    <submittedName>
        <fullName evidence="5">Uncharacterized protein</fullName>
    </submittedName>
</protein>
<evidence type="ECO:0000256" key="3">
    <source>
        <dbReference type="SAM" id="MobiDB-lite"/>
    </source>
</evidence>
<feature type="chain" id="PRO_5029707212" evidence="4">
    <location>
        <begin position="22"/>
        <end position="165"/>
    </location>
</feature>
<accession>A0A7M7JKS8</accession>
<dbReference type="InParanoid" id="A0A7M7JKS8"/>
<dbReference type="InterPro" id="IPR051217">
    <property type="entry name" value="Insect_Cuticle_Struc_Prot"/>
</dbReference>
<feature type="compositionally biased region" description="Basic residues" evidence="3">
    <location>
        <begin position="156"/>
        <end position="165"/>
    </location>
</feature>
<dbReference type="OrthoDB" id="6381807at2759"/>
<feature type="compositionally biased region" description="Gly residues" evidence="3">
    <location>
        <begin position="129"/>
        <end position="149"/>
    </location>
</feature>
<dbReference type="InterPro" id="IPR000618">
    <property type="entry name" value="Insect_cuticle"/>
</dbReference>
<dbReference type="GO" id="GO:0005615">
    <property type="term" value="C:extracellular space"/>
    <property type="evidence" value="ECO:0007669"/>
    <property type="project" value="TreeGrafter"/>
</dbReference>
<keyword evidence="4" id="KW-0732">Signal</keyword>
<sequence>MKSLVILFAALALLTANVVQGGRPRGGRHSHSHGGADDFGPPEPFEFNYASQDDEGSHSHNQQGDANGRVTGEYTLELADGRSRQVRYYADDTGFHADVVTNELGTESKNPADVTIQSSAPTGAESALRGGGAVGRPGGHGFGHGGGGLRVSQRGPRPHSGRHHG</sequence>
<feature type="signal peptide" evidence="4">
    <location>
        <begin position="1"/>
        <end position="21"/>
    </location>
</feature>
<keyword evidence="6" id="KW-1185">Reference proteome</keyword>
<dbReference type="AlphaFoldDB" id="A0A7M7JKS8"/>
<dbReference type="EnsemblMetazoa" id="XM_022797766">
    <property type="protein sequence ID" value="XP_022653501"/>
    <property type="gene ID" value="LOC111247152"/>
</dbReference>
<dbReference type="GO" id="GO:0031012">
    <property type="term" value="C:extracellular matrix"/>
    <property type="evidence" value="ECO:0007669"/>
    <property type="project" value="TreeGrafter"/>
</dbReference>
<name>A0A7M7JKS8_VARDE</name>
<evidence type="ECO:0000256" key="2">
    <source>
        <dbReference type="PROSITE-ProRule" id="PRU00497"/>
    </source>
</evidence>
<dbReference type="KEGG" id="vde:111247152"/>